<evidence type="ECO:0000256" key="3">
    <source>
        <dbReference type="ARBA" id="ARBA00022771"/>
    </source>
</evidence>
<evidence type="ECO:0000256" key="4">
    <source>
        <dbReference type="ARBA" id="ARBA00022833"/>
    </source>
</evidence>
<dbReference type="InterPro" id="IPR015967">
    <property type="entry name" value="Rcmb_RecR_Znf"/>
</dbReference>
<evidence type="ECO:0000313" key="10">
    <source>
        <dbReference type="Proteomes" id="UP000231581"/>
    </source>
</evidence>
<keyword evidence="2 7" id="KW-0227">DNA damage</keyword>
<dbReference type="Gene3D" id="1.10.8.420">
    <property type="entry name" value="RecR Domain 1"/>
    <property type="match status" value="1"/>
</dbReference>
<dbReference type="SMART" id="SM00493">
    <property type="entry name" value="TOPRIM"/>
    <property type="match status" value="1"/>
</dbReference>
<dbReference type="Pfam" id="PF21175">
    <property type="entry name" value="RecR_C"/>
    <property type="match status" value="1"/>
</dbReference>
<dbReference type="GO" id="GO:0003677">
    <property type="term" value="F:DNA binding"/>
    <property type="evidence" value="ECO:0007669"/>
    <property type="project" value="UniProtKB-UniRule"/>
</dbReference>
<keyword evidence="3 7" id="KW-0863">Zinc-finger</keyword>
<evidence type="ECO:0000256" key="1">
    <source>
        <dbReference type="ARBA" id="ARBA00022723"/>
    </source>
</evidence>
<proteinExistence type="inferred from homology"/>
<dbReference type="Pfam" id="PF13662">
    <property type="entry name" value="Toprim_4"/>
    <property type="match status" value="1"/>
</dbReference>
<sequence length="201" mass="21731">MPQLPDSIRNAAAAFDTLPGVGPRAALRYAYWLVTQPKEAIGRFARSVQGLAEGLTICTECGQWSDRSVCAICTNTERNTSVLCVVATSPDVQSIEDTGAFKGRYHVLGGTLDPIEGRTPDTLSIQKLLKRIQASSDRVTEVILALNTDVPGDVTALYLKQQLEPLQLKVTRLARGLPTGAALEYADSMTLADAVKNRRES</sequence>
<keyword evidence="6 7" id="KW-0234">DNA repair</keyword>
<dbReference type="SUPFAM" id="SSF111304">
    <property type="entry name" value="Recombination protein RecR"/>
    <property type="match status" value="1"/>
</dbReference>
<dbReference type="PANTHER" id="PTHR30446:SF0">
    <property type="entry name" value="RECOMBINATION PROTEIN RECR"/>
    <property type="match status" value="1"/>
</dbReference>
<dbReference type="GO" id="GO:0006281">
    <property type="term" value="P:DNA repair"/>
    <property type="evidence" value="ECO:0007669"/>
    <property type="project" value="UniProtKB-UniRule"/>
</dbReference>
<evidence type="ECO:0000256" key="5">
    <source>
        <dbReference type="ARBA" id="ARBA00023172"/>
    </source>
</evidence>
<accession>A0A2H0BRH8</accession>
<dbReference type="InterPro" id="IPR006171">
    <property type="entry name" value="TOPRIM_dom"/>
</dbReference>
<dbReference type="InterPro" id="IPR034137">
    <property type="entry name" value="TOPRIM_RecR"/>
</dbReference>
<reference evidence="9 10" key="1">
    <citation type="submission" date="2017-09" db="EMBL/GenBank/DDBJ databases">
        <title>Depth-based differentiation of microbial function through sediment-hosted aquifers and enrichment of novel symbionts in the deep terrestrial subsurface.</title>
        <authorList>
            <person name="Probst A.J."/>
            <person name="Ladd B."/>
            <person name="Jarett J.K."/>
            <person name="Geller-Mcgrath D.E."/>
            <person name="Sieber C.M."/>
            <person name="Emerson J.B."/>
            <person name="Anantharaman K."/>
            <person name="Thomas B.C."/>
            <person name="Malmstrom R."/>
            <person name="Stieglmeier M."/>
            <person name="Klingl A."/>
            <person name="Woyke T."/>
            <person name="Ryan C.M."/>
            <person name="Banfield J.F."/>
        </authorList>
    </citation>
    <scope>NUCLEOTIDE SEQUENCE [LARGE SCALE GENOMIC DNA]</scope>
    <source>
        <strain evidence="9">CG22_combo_CG10-13_8_21_14_all_47_17</strain>
    </source>
</reference>
<evidence type="ECO:0000256" key="7">
    <source>
        <dbReference type="HAMAP-Rule" id="MF_00017"/>
    </source>
</evidence>
<dbReference type="Proteomes" id="UP000231581">
    <property type="component" value="Unassembled WGS sequence"/>
</dbReference>
<organism evidence="9 10">
    <name type="scientific">Candidatus Uhrbacteria bacterium CG22_combo_CG10-13_8_21_14_all_47_17</name>
    <dbReference type="NCBI Taxonomy" id="1975041"/>
    <lineage>
        <taxon>Bacteria</taxon>
        <taxon>Candidatus Uhriibacteriota</taxon>
    </lineage>
</organism>
<evidence type="ECO:0000259" key="8">
    <source>
        <dbReference type="PROSITE" id="PS50880"/>
    </source>
</evidence>
<dbReference type="PROSITE" id="PS01300">
    <property type="entry name" value="RECR"/>
    <property type="match status" value="1"/>
</dbReference>
<dbReference type="PROSITE" id="PS50880">
    <property type="entry name" value="TOPRIM"/>
    <property type="match status" value="1"/>
</dbReference>
<dbReference type="AlphaFoldDB" id="A0A2H0BRH8"/>
<dbReference type="InterPro" id="IPR000093">
    <property type="entry name" value="DNA_Rcmb_RecR"/>
</dbReference>
<dbReference type="NCBIfam" id="TIGR00615">
    <property type="entry name" value="recR"/>
    <property type="match status" value="1"/>
</dbReference>
<evidence type="ECO:0000256" key="6">
    <source>
        <dbReference type="ARBA" id="ARBA00023204"/>
    </source>
</evidence>
<dbReference type="EMBL" id="PCSZ01000076">
    <property type="protein sequence ID" value="PIP60277.1"/>
    <property type="molecule type" value="Genomic_DNA"/>
</dbReference>
<dbReference type="CDD" id="cd01025">
    <property type="entry name" value="TOPRIM_recR"/>
    <property type="match status" value="1"/>
</dbReference>
<evidence type="ECO:0000313" key="9">
    <source>
        <dbReference type="EMBL" id="PIP60277.1"/>
    </source>
</evidence>
<keyword evidence="1 7" id="KW-0479">Metal-binding</keyword>
<keyword evidence="5 7" id="KW-0233">DNA recombination</keyword>
<feature type="domain" description="Toprim" evidence="8">
    <location>
        <begin position="81"/>
        <end position="178"/>
    </location>
</feature>
<dbReference type="InterPro" id="IPR023627">
    <property type="entry name" value="Rcmb_RecR"/>
</dbReference>
<protein>
    <recommendedName>
        <fullName evidence="7">Recombination protein RecR</fullName>
    </recommendedName>
</protein>
<comment type="function">
    <text evidence="7">May play a role in DNA repair. It seems to be involved in an RecBC-independent recombinational process of DNA repair. It may act with RecF and RecO.</text>
</comment>
<dbReference type="Gene3D" id="3.40.1360.10">
    <property type="match status" value="1"/>
</dbReference>
<dbReference type="GO" id="GO:0008270">
    <property type="term" value="F:zinc ion binding"/>
    <property type="evidence" value="ECO:0007669"/>
    <property type="project" value="UniProtKB-KW"/>
</dbReference>
<gene>
    <name evidence="7" type="primary">recR</name>
    <name evidence="9" type="ORF">COX00_04455</name>
</gene>
<dbReference type="HAMAP" id="MF_00017">
    <property type="entry name" value="RecR"/>
    <property type="match status" value="1"/>
</dbReference>
<evidence type="ECO:0000256" key="2">
    <source>
        <dbReference type="ARBA" id="ARBA00022763"/>
    </source>
</evidence>
<comment type="caution">
    <text evidence="9">The sequence shown here is derived from an EMBL/GenBank/DDBJ whole genome shotgun (WGS) entry which is preliminary data.</text>
</comment>
<dbReference type="PANTHER" id="PTHR30446">
    <property type="entry name" value="RECOMBINATION PROTEIN RECR"/>
    <property type="match status" value="1"/>
</dbReference>
<name>A0A2H0BRH8_9BACT</name>
<feature type="zinc finger region" description="C4-type" evidence="7">
    <location>
        <begin position="58"/>
        <end position="73"/>
    </location>
</feature>
<dbReference type="Pfam" id="PF21176">
    <property type="entry name" value="RecR_HhH"/>
    <property type="match status" value="1"/>
</dbReference>
<keyword evidence="4 7" id="KW-0862">Zinc</keyword>
<comment type="similarity">
    <text evidence="7">Belongs to the RecR family.</text>
</comment>
<dbReference type="GO" id="GO:0006310">
    <property type="term" value="P:DNA recombination"/>
    <property type="evidence" value="ECO:0007669"/>
    <property type="project" value="UniProtKB-UniRule"/>
</dbReference>